<feature type="compositionally biased region" description="Basic and acidic residues" evidence="7">
    <location>
        <begin position="98"/>
        <end position="152"/>
    </location>
</feature>
<dbReference type="Pfam" id="PF07904">
    <property type="entry name" value="Eaf7"/>
    <property type="match status" value="1"/>
</dbReference>
<evidence type="ECO:0000256" key="6">
    <source>
        <dbReference type="ARBA" id="ARBA00023242"/>
    </source>
</evidence>
<feature type="region of interest" description="Disordered" evidence="7">
    <location>
        <begin position="98"/>
        <end position="218"/>
    </location>
</feature>
<dbReference type="GO" id="GO:0035267">
    <property type="term" value="C:NuA4 histone acetyltransferase complex"/>
    <property type="evidence" value="ECO:0007669"/>
    <property type="project" value="TreeGrafter"/>
</dbReference>
<evidence type="ECO:0008006" key="10">
    <source>
        <dbReference type="Google" id="ProtNLM"/>
    </source>
</evidence>
<dbReference type="PANTHER" id="PTHR13581">
    <property type="entry name" value="MRG-BINDING PROTEIN"/>
    <property type="match status" value="1"/>
</dbReference>
<protein>
    <recommendedName>
        <fullName evidence="10">MRG-binding protein</fullName>
    </recommendedName>
</protein>
<dbReference type="AlphaFoldDB" id="A0AAN7VKJ2"/>
<comment type="subcellular location">
    <subcellularLocation>
        <location evidence="1">Nucleus</location>
    </subcellularLocation>
</comment>
<evidence type="ECO:0000256" key="7">
    <source>
        <dbReference type="SAM" id="MobiDB-lite"/>
    </source>
</evidence>
<dbReference type="Proteomes" id="UP001329430">
    <property type="component" value="Chromosome 2"/>
</dbReference>
<comment type="similarity">
    <text evidence="2">Belongs to the EAF7 family.</text>
</comment>
<evidence type="ECO:0000313" key="9">
    <source>
        <dbReference type="Proteomes" id="UP001329430"/>
    </source>
</evidence>
<comment type="caution">
    <text evidence="8">The sequence shown here is derived from an EMBL/GenBank/DDBJ whole genome shotgun (WGS) entry which is preliminary data.</text>
</comment>
<accession>A0AAN7VKJ2</accession>
<dbReference type="InterPro" id="IPR012423">
    <property type="entry name" value="Eaf7/MRGBP"/>
</dbReference>
<evidence type="ECO:0000313" key="8">
    <source>
        <dbReference type="EMBL" id="KAK5647186.1"/>
    </source>
</evidence>
<keyword evidence="9" id="KW-1185">Reference proteome</keyword>
<feature type="compositionally biased region" description="Polar residues" evidence="7">
    <location>
        <begin position="199"/>
        <end position="208"/>
    </location>
</feature>
<dbReference type="PANTHER" id="PTHR13581:SF5">
    <property type="entry name" value="MRG_MORF4L-BINDING PROTEIN"/>
    <property type="match status" value="1"/>
</dbReference>
<keyword evidence="4" id="KW-0805">Transcription regulation</keyword>
<name>A0AAN7VKJ2_9COLE</name>
<proteinExistence type="inferred from homology"/>
<keyword evidence="5" id="KW-0804">Transcription</keyword>
<reference evidence="8 9" key="1">
    <citation type="journal article" date="2024" name="Insects">
        <title>An Improved Chromosome-Level Genome Assembly of the Firefly Pyrocoelia pectoralis.</title>
        <authorList>
            <person name="Fu X."/>
            <person name="Meyer-Rochow V.B."/>
            <person name="Ballantyne L."/>
            <person name="Zhu X."/>
        </authorList>
    </citation>
    <scope>NUCLEOTIDE SEQUENCE [LARGE SCALE GENOMIC DNA]</scope>
    <source>
        <strain evidence="8">XCY_ONT2</strain>
    </source>
</reference>
<gene>
    <name evidence="8" type="ORF">RI129_002078</name>
</gene>
<dbReference type="GO" id="GO:0006357">
    <property type="term" value="P:regulation of transcription by RNA polymerase II"/>
    <property type="evidence" value="ECO:0007669"/>
    <property type="project" value="TreeGrafter"/>
</dbReference>
<evidence type="ECO:0000256" key="5">
    <source>
        <dbReference type="ARBA" id="ARBA00023163"/>
    </source>
</evidence>
<evidence type="ECO:0000256" key="3">
    <source>
        <dbReference type="ARBA" id="ARBA00022853"/>
    </source>
</evidence>
<evidence type="ECO:0000256" key="4">
    <source>
        <dbReference type="ARBA" id="ARBA00023015"/>
    </source>
</evidence>
<evidence type="ECO:0000256" key="1">
    <source>
        <dbReference type="ARBA" id="ARBA00004123"/>
    </source>
</evidence>
<sequence length="218" mass="24746">MEEFDWNVQNECSLLEAMIGHKPTGINKFFQMLAIFDKFQEKVEKEIMGKVIWSHLETMYNLEALDESEAIPFPNSNVDFELPDMDFAELMEMKVEEKRNLQKGRETPKNVKDSKRDDKTPNRIKDVQQRRDSKDSRSSSSSRKESKSEKPPKSNKGRSTSISKDDTPAKGGKLKGEERGRSAKRPTRGSLKPDDGHNSGKSSPVTVGNSGGVKRRRI</sequence>
<organism evidence="8 9">
    <name type="scientific">Pyrocoelia pectoralis</name>
    <dbReference type="NCBI Taxonomy" id="417401"/>
    <lineage>
        <taxon>Eukaryota</taxon>
        <taxon>Metazoa</taxon>
        <taxon>Ecdysozoa</taxon>
        <taxon>Arthropoda</taxon>
        <taxon>Hexapoda</taxon>
        <taxon>Insecta</taxon>
        <taxon>Pterygota</taxon>
        <taxon>Neoptera</taxon>
        <taxon>Endopterygota</taxon>
        <taxon>Coleoptera</taxon>
        <taxon>Polyphaga</taxon>
        <taxon>Elateriformia</taxon>
        <taxon>Elateroidea</taxon>
        <taxon>Lampyridae</taxon>
        <taxon>Lampyrinae</taxon>
        <taxon>Pyrocoelia</taxon>
    </lineage>
</organism>
<keyword evidence="3" id="KW-0156">Chromatin regulator</keyword>
<dbReference type="GO" id="GO:0005634">
    <property type="term" value="C:nucleus"/>
    <property type="evidence" value="ECO:0007669"/>
    <property type="project" value="UniProtKB-SubCell"/>
</dbReference>
<dbReference type="EMBL" id="JAVRBK010000002">
    <property type="protein sequence ID" value="KAK5647186.1"/>
    <property type="molecule type" value="Genomic_DNA"/>
</dbReference>
<keyword evidence="6" id="KW-0539">Nucleus</keyword>
<feature type="compositionally biased region" description="Basic and acidic residues" evidence="7">
    <location>
        <begin position="163"/>
        <end position="181"/>
    </location>
</feature>
<evidence type="ECO:0000256" key="2">
    <source>
        <dbReference type="ARBA" id="ARBA00007117"/>
    </source>
</evidence>
<dbReference type="GO" id="GO:0006325">
    <property type="term" value="P:chromatin organization"/>
    <property type="evidence" value="ECO:0007669"/>
    <property type="project" value="UniProtKB-KW"/>
</dbReference>